<dbReference type="InterPro" id="IPR026325">
    <property type="entry name" value="DUF932"/>
</dbReference>
<dbReference type="Proteomes" id="UP000620327">
    <property type="component" value="Unassembled WGS sequence"/>
</dbReference>
<comment type="caution">
    <text evidence="1">The sequence shown here is derived from an EMBL/GenBank/DDBJ whole genome shotgun (WGS) entry which is preliminary data.</text>
</comment>
<evidence type="ECO:0000313" key="2">
    <source>
        <dbReference type="Proteomes" id="UP000620327"/>
    </source>
</evidence>
<dbReference type="Pfam" id="PF06067">
    <property type="entry name" value="DUF932"/>
    <property type="match status" value="1"/>
</dbReference>
<reference evidence="1" key="1">
    <citation type="submission" date="2020-08" db="EMBL/GenBank/DDBJ databases">
        <title>Genome public.</title>
        <authorList>
            <person name="Liu C."/>
            <person name="Sun Q."/>
        </authorList>
    </citation>
    <scope>NUCLEOTIDE SEQUENCE</scope>
    <source>
        <strain evidence="1">BX15</strain>
    </source>
</reference>
<accession>A0A923MEX6</accession>
<dbReference type="EMBL" id="JACOQI010000002">
    <property type="protein sequence ID" value="MBC5769452.1"/>
    <property type="molecule type" value="Genomic_DNA"/>
</dbReference>
<sequence length="314" mass="34709">MSANVESMFYAGREKPWHGLGTQVEEAPTSADALRLAGLDWTVQRKPIQVCGGRKVDNFFANVRSSDGAVLGVVSDRYQVVQNAEAFAFTDALIGGEGQVHYETAGSLMGGRKIWLLAKLPDTEIVGDKTEPYLCFSNTHDGSGAIRVCMTPIRVVCNNTLNIALNGAKRAWSVRHTGDIQAKLQEARMCLDMANKYMDKLAVYADQMANKTVTDEQIAKILDEMFPATEDMSEREKRNATKAREEYMICYFAPDILKFKGTAWGALNAMSDMVGHTAPRRMTSNYQENNWARIMDGHAMMDKMASLLAGVGAR</sequence>
<organism evidence="1 2">
    <name type="scientific">Dysosmobacter segnis</name>
    <dbReference type="NCBI Taxonomy" id="2763042"/>
    <lineage>
        <taxon>Bacteria</taxon>
        <taxon>Bacillati</taxon>
        <taxon>Bacillota</taxon>
        <taxon>Clostridia</taxon>
        <taxon>Eubacteriales</taxon>
        <taxon>Oscillospiraceae</taxon>
        <taxon>Dysosmobacter</taxon>
    </lineage>
</organism>
<gene>
    <name evidence="1" type="ORF">H8Z83_03820</name>
</gene>
<evidence type="ECO:0000313" key="1">
    <source>
        <dbReference type="EMBL" id="MBC5769452.1"/>
    </source>
</evidence>
<proteinExistence type="predicted"/>
<keyword evidence="2" id="KW-1185">Reference proteome</keyword>
<name>A0A923MEX6_9FIRM</name>
<dbReference type="InterPro" id="IPR017686">
    <property type="entry name" value="Phg/plasmid-like_prot"/>
</dbReference>
<dbReference type="RefSeq" id="WP_187013802.1">
    <property type="nucleotide sequence ID" value="NZ_JACOQI010000002.1"/>
</dbReference>
<protein>
    <submittedName>
        <fullName evidence="1">DUF932 domain-containing protein</fullName>
    </submittedName>
</protein>
<dbReference type="AlphaFoldDB" id="A0A923MEX6"/>
<dbReference type="NCBIfam" id="TIGR03299">
    <property type="entry name" value="LGT_TIGR03299"/>
    <property type="match status" value="1"/>
</dbReference>